<keyword evidence="3" id="KW-1185">Reference proteome</keyword>
<dbReference type="Gene3D" id="3.30.420.40">
    <property type="match status" value="1"/>
</dbReference>
<evidence type="ECO:0000313" key="2">
    <source>
        <dbReference type="EMBL" id="AOS84717.1"/>
    </source>
</evidence>
<feature type="domain" description="Ppx/GppA phosphatase N-terminal" evidence="1">
    <location>
        <begin position="29"/>
        <end position="309"/>
    </location>
</feature>
<dbReference type="Proteomes" id="UP000095185">
    <property type="component" value="Chromosome"/>
</dbReference>
<sequence length="315" mass="34329">MTNATERIACIDVGTNTALLLVADLEPTTGKIVTVDHRQSIVRLGQNVDERRIIRQEALDRLVACMTAYRDLCGELGVQRIIAAGTSALRDAANRDEIIETVKSATGIEIRCISGEEEAALTFFGAVAGLESVPEPFTVIDIGGGSTEIIMGTVEKVESAVSMNIGSVRMTERFCTSIPPSPEEFEAARQEIDKHLAKSLPPFFAGRQQVFGVAGTLTTIAQVCLGDRQFDAGRVQGFRLEYGAVHELLDRLRAMRLDEIISLGIPEGRADVFTMGTLILRQFMRMLGVGAVTVSIQGLRYGMAQQELQRLRNQS</sequence>
<dbReference type="PANTHER" id="PTHR30005:SF0">
    <property type="entry name" value="RETROGRADE REGULATION PROTEIN 2"/>
    <property type="match status" value="1"/>
</dbReference>
<evidence type="ECO:0000313" key="3">
    <source>
        <dbReference type="Proteomes" id="UP000095185"/>
    </source>
</evidence>
<accession>A0A1D8D5R8</accession>
<name>A0A1D8D5R8_CHLLM</name>
<dbReference type="InterPro" id="IPR043129">
    <property type="entry name" value="ATPase_NBD"/>
</dbReference>
<dbReference type="Gene3D" id="3.30.420.150">
    <property type="entry name" value="Exopolyphosphatase. Domain 2"/>
    <property type="match status" value="1"/>
</dbReference>
<dbReference type="EMBL" id="CP017305">
    <property type="protein sequence ID" value="AOS84717.1"/>
    <property type="molecule type" value="Genomic_DNA"/>
</dbReference>
<dbReference type="InterPro" id="IPR003695">
    <property type="entry name" value="Ppx_GppA_N"/>
</dbReference>
<evidence type="ECO:0000259" key="1">
    <source>
        <dbReference type="Pfam" id="PF02541"/>
    </source>
</evidence>
<dbReference type="OrthoDB" id="9814545at2"/>
<protein>
    <submittedName>
        <fullName evidence="2">Phosphatase</fullName>
    </submittedName>
</protein>
<dbReference type="GO" id="GO:0016462">
    <property type="term" value="F:pyrophosphatase activity"/>
    <property type="evidence" value="ECO:0007669"/>
    <property type="project" value="TreeGrafter"/>
</dbReference>
<dbReference type="STRING" id="274537.BIU88_11585"/>
<dbReference type="AlphaFoldDB" id="A0A1D8D5R8"/>
<dbReference type="InterPro" id="IPR050273">
    <property type="entry name" value="GppA/Ppx_hydrolase"/>
</dbReference>
<dbReference type="PANTHER" id="PTHR30005">
    <property type="entry name" value="EXOPOLYPHOSPHATASE"/>
    <property type="match status" value="1"/>
</dbReference>
<dbReference type="Pfam" id="PF02541">
    <property type="entry name" value="Ppx-GppA"/>
    <property type="match status" value="1"/>
</dbReference>
<dbReference type="KEGG" id="clz:BIU88_11585"/>
<dbReference type="RefSeq" id="WP_069810908.1">
    <property type="nucleotide sequence ID" value="NZ_CP017305.1"/>
</dbReference>
<dbReference type="CDD" id="cd24054">
    <property type="entry name" value="ASKHA_NBD_AaPPX-GppA_MtPPX2-like"/>
    <property type="match status" value="1"/>
</dbReference>
<organism evidence="2 3">
    <name type="scientific">Chlorobaculum limnaeum</name>
    <dbReference type="NCBI Taxonomy" id="274537"/>
    <lineage>
        <taxon>Bacteria</taxon>
        <taxon>Pseudomonadati</taxon>
        <taxon>Chlorobiota</taxon>
        <taxon>Chlorobiia</taxon>
        <taxon>Chlorobiales</taxon>
        <taxon>Chlorobiaceae</taxon>
        <taxon>Chlorobaculum</taxon>
    </lineage>
</organism>
<dbReference type="SUPFAM" id="SSF53067">
    <property type="entry name" value="Actin-like ATPase domain"/>
    <property type="match status" value="2"/>
</dbReference>
<reference evidence="2" key="1">
    <citation type="submission" date="2016-09" db="EMBL/GenBank/DDBJ databases">
        <title>Genome sequence of Chlorobaculum limnaeum.</title>
        <authorList>
            <person name="Liu Z."/>
            <person name="Tank M."/>
            <person name="Bryant D.A."/>
        </authorList>
    </citation>
    <scope>NUCLEOTIDE SEQUENCE [LARGE SCALE GENOMIC DNA]</scope>
    <source>
        <strain evidence="2">DSM 1677</strain>
    </source>
</reference>
<gene>
    <name evidence="2" type="ORF">BIU88_11585</name>
</gene>
<proteinExistence type="predicted"/>